<dbReference type="SUPFAM" id="SSF51905">
    <property type="entry name" value="FAD/NAD(P)-binding domain"/>
    <property type="match status" value="2"/>
</dbReference>
<proteinExistence type="inferred from homology"/>
<evidence type="ECO:0000256" key="4">
    <source>
        <dbReference type="ARBA" id="ARBA00022630"/>
    </source>
</evidence>
<keyword evidence="6" id="KW-0521">NADP</keyword>
<evidence type="ECO:0000256" key="8">
    <source>
        <dbReference type="ARBA" id="ARBA00023033"/>
    </source>
</evidence>
<dbReference type="EC" id="1.14.13.148" evidence="9"/>
<dbReference type="HOGENOM" id="CLU_006909_3_0_3"/>
<evidence type="ECO:0000256" key="5">
    <source>
        <dbReference type="ARBA" id="ARBA00022827"/>
    </source>
</evidence>
<gene>
    <name evidence="11" type="ORF">Dacsa_3562</name>
</gene>
<evidence type="ECO:0000256" key="6">
    <source>
        <dbReference type="ARBA" id="ARBA00022857"/>
    </source>
</evidence>
<dbReference type="PANTHER" id="PTHR23023">
    <property type="entry name" value="DIMETHYLANILINE MONOOXYGENASE"/>
    <property type="match status" value="1"/>
</dbReference>
<dbReference type="InterPro" id="IPR036188">
    <property type="entry name" value="FAD/NAD-bd_sf"/>
</dbReference>
<keyword evidence="7" id="KW-0560">Oxidoreductase</keyword>
<dbReference type="Pfam" id="PF00743">
    <property type="entry name" value="FMO-like"/>
    <property type="match status" value="2"/>
</dbReference>
<evidence type="ECO:0000256" key="9">
    <source>
        <dbReference type="ARBA" id="ARBA00034528"/>
    </source>
</evidence>
<dbReference type="FunFam" id="3.50.50.60:FF:000138">
    <property type="entry name" value="Flavin-containing monooxygenase"/>
    <property type="match status" value="1"/>
</dbReference>
<accession>K9Z0D7</accession>
<dbReference type="RefSeq" id="WP_015231019.1">
    <property type="nucleotide sequence ID" value="NC_019780.1"/>
</dbReference>
<keyword evidence="5" id="KW-0274">FAD</keyword>
<dbReference type="PIRSF" id="PIRSF000332">
    <property type="entry name" value="FMO"/>
    <property type="match status" value="1"/>
</dbReference>
<protein>
    <recommendedName>
        <fullName evidence="10">Trimethylamine monooxygenase</fullName>
        <ecNumber evidence="9">1.14.13.148</ecNumber>
    </recommendedName>
</protein>
<evidence type="ECO:0000256" key="7">
    <source>
        <dbReference type="ARBA" id="ARBA00023002"/>
    </source>
</evidence>
<dbReference type="EMBL" id="CP003944">
    <property type="protein sequence ID" value="AFZ52045.1"/>
    <property type="molecule type" value="Genomic_DNA"/>
</dbReference>
<organism evidence="11 12">
    <name type="scientific">Dactylococcopsis salina (strain PCC 8305)</name>
    <name type="common">Myxobactron salinum</name>
    <dbReference type="NCBI Taxonomy" id="13035"/>
    <lineage>
        <taxon>Bacteria</taxon>
        <taxon>Bacillati</taxon>
        <taxon>Cyanobacteriota</taxon>
        <taxon>Cyanophyceae</taxon>
        <taxon>Nodosilineales</taxon>
        <taxon>Cymatolegaceae</taxon>
        <taxon>Dactylococcopsis</taxon>
    </lineage>
</organism>
<keyword evidence="8" id="KW-0503">Monooxygenase</keyword>
<dbReference type="PATRIC" id="fig|13035.3.peg.4038"/>
<dbReference type="GO" id="GO:0050660">
    <property type="term" value="F:flavin adenine dinucleotide binding"/>
    <property type="evidence" value="ECO:0007669"/>
    <property type="project" value="InterPro"/>
</dbReference>
<evidence type="ECO:0000256" key="3">
    <source>
        <dbReference type="ARBA" id="ARBA00010139"/>
    </source>
</evidence>
<evidence type="ECO:0000313" key="11">
    <source>
        <dbReference type="EMBL" id="AFZ52045.1"/>
    </source>
</evidence>
<dbReference type="InterPro" id="IPR050346">
    <property type="entry name" value="FMO-like"/>
</dbReference>
<dbReference type="GO" id="GO:0050661">
    <property type="term" value="F:NADP binding"/>
    <property type="evidence" value="ECO:0007669"/>
    <property type="project" value="InterPro"/>
</dbReference>
<evidence type="ECO:0000313" key="12">
    <source>
        <dbReference type="Proteomes" id="UP000010482"/>
    </source>
</evidence>
<name>K9Z0D7_DACS8</name>
<dbReference type="STRING" id="13035.Dacsa_3562"/>
<dbReference type="OrthoDB" id="465620at2"/>
<evidence type="ECO:0000256" key="1">
    <source>
        <dbReference type="ARBA" id="ARBA00001974"/>
    </source>
</evidence>
<keyword evidence="12" id="KW-1185">Reference proteome</keyword>
<sequence length="456" mass="52306">MNQRVAIIGAGPSGLSQLHAFEKARLNGIDIPEIVCFEKQKNWGGLWNYTWRTGLDEHGEPVHGSMYRYLWSNGPKECLEFADYTFSDHFQKNIPSFPPRPVLYDYITGRAKSENLDRYIQFETVARRVEYDQDSDQFQVVVEDLKTQQEQCQTFDYVIVATGHFSIPNVPHLEGLESFSGRVMHSHDFRDAEEFRDRNTVVIGSSYSAEDIALQMYKYGARSVTIGYRSSPMGFNWPEGIKEVPLPMKLQGKSAQFADGTDQDDLDAIILCTGYLHSFPFLEDSLRLKTHNCLYPDGLYKGIFWQDNPKLMYLGMQDQYYTFTMFDAQAWYARDVILGNIALPEASVRLEDMTTWKTREEALSNPFEDIDFQTDYIKDLCAATDYEDFDLDAAANAFKTWEHHKVENILTYRDQAFVSPCNGEKAPVHHTPWLNALDDSMAAFLATEKELVVKAG</sequence>
<dbReference type="eggNOG" id="COG2072">
    <property type="taxonomic scope" value="Bacteria"/>
</dbReference>
<evidence type="ECO:0000256" key="2">
    <source>
        <dbReference type="ARBA" id="ARBA00009183"/>
    </source>
</evidence>
<dbReference type="InterPro" id="IPR000960">
    <property type="entry name" value="Flavin_mOase"/>
</dbReference>
<comment type="similarity">
    <text evidence="2">Belongs to the FMO family.</text>
</comment>
<dbReference type="InterPro" id="IPR020946">
    <property type="entry name" value="Flavin_mOase-like"/>
</dbReference>
<dbReference type="Proteomes" id="UP000010482">
    <property type="component" value="Chromosome"/>
</dbReference>
<dbReference type="GO" id="GO:0034899">
    <property type="term" value="F:trimethylamine monooxygenase activity"/>
    <property type="evidence" value="ECO:0007669"/>
    <property type="project" value="UniProtKB-EC"/>
</dbReference>
<reference evidence="11" key="1">
    <citation type="submission" date="2012-04" db="EMBL/GenBank/DDBJ databases">
        <title>Finished genome of Dactylococcopsis salina PCC 8305.</title>
        <authorList>
            <consortium name="US DOE Joint Genome Institute"/>
            <person name="Gugger M."/>
            <person name="Coursin T."/>
            <person name="Rippka R."/>
            <person name="Tandeau De Marsac N."/>
            <person name="Huntemann M."/>
            <person name="Wei C.-L."/>
            <person name="Han J."/>
            <person name="Detter J.C."/>
            <person name="Han C."/>
            <person name="Tapia R."/>
            <person name="Daligault H."/>
            <person name="Chen A."/>
            <person name="Krypides N."/>
            <person name="Mavromatis K."/>
            <person name="Markowitz V."/>
            <person name="Szeto E."/>
            <person name="Ivanova N."/>
            <person name="Ovchinnikova G."/>
            <person name="Pagani I."/>
            <person name="Pati A."/>
            <person name="Goodwin L."/>
            <person name="Peters L."/>
            <person name="Pitluck S."/>
            <person name="Woyke T."/>
            <person name="Kerfeld C."/>
        </authorList>
    </citation>
    <scope>NUCLEOTIDE SEQUENCE [LARGE SCALE GENOMIC DNA]</scope>
    <source>
        <strain evidence="11">PCC 8305</strain>
    </source>
</reference>
<comment type="cofactor">
    <cofactor evidence="1">
        <name>FAD</name>
        <dbReference type="ChEBI" id="CHEBI:57692"/>
    </cofactor>
</comment>
<dbReference type="GO" id="GO:0004499">
    <property type="term" value="F:N,N-dimethylaniline monooxygenase activity"/>
    <property type="evidence" value="ECO:0007669"/>
    <property type="project" value="InterPro"/>
</dbReference>
<evidence type="ECO:0000256" key="10">
    <source>
        <dbReference type="ARBA" id="ARBA00035159"/>
    </source>
</evidence>
<dbReference type="AlphaFoldDB" id="K9Z0D7"/>
<dbReference type="KEGG" id="dsl:Dacsa_3562"/>
<dbReference type="Gene3D" id="3.50.50.60">
    <property type="entry name" value="FAD/NAD(P)-binding domain"/>
    <property type="match status" value="2"/>
</dbReference>
<comment type="similarity">
    <text evidence="3">Belongs to the FAD-binding monooxygenase family.</text>
</comment>
<keyword evidence="4" id="KW-0285">Flavoprotein</keyword>